<dbReference type="InterPro" id="IPR009875">
    <property type="entry name" value="PilZ_domain"/>
</dbReference>
<dbReference type="AlphaFoldDB" id="A0A1G5BWU0"/>
<evidence type="ECO:0000313" key="2">
    <source>
        <dbReference type="EMBL" id="SCX94556.1"/>
    </source>
</evidence>
<organism evidence="2 3">
    <name type="scientific">Butyrivibrio hungatei</name>
    <dbReference type="NCBI Taxonomy" id="185008"/>
    <lineage>
        <taxon>Bacteria</taxon>
        <taxon>Bacillati</taxon>
        <taxon>Bacillota</taxon>
        <taxon>Clostridia</taxon>
        <taxon>Lachnospirales</taxon>
        <taxon>Lachnospiraceae</taxon>
        <taxon>Butyrivibrio</taxon>
    </lineage>
</organism>
<gene>
    <name evidence="2" type="ORF">SAMN02910451_00855</name>
</gene>
<dbReference type="EMBL" id="FMUR01000005">
    <property type="protein sequence ID" value="SCX94556.1"/>
    <property type="molecule type" value="Genomic_DNA"/>
</dbReference>
<reference evidence="3" key="1">
    <citation type="submission" date="2016-10" db="EMBL/GenBank/DDBJ databases">
        <authorList>
            <person name="Varghese N."/>
            <person name="Submissions S."/>
        </authorList>
    </citation>
    <scope>NUCLEOTIDE SEQUENCE [LARGE SCALE GENOMIC DNA]</scope>
    <source>
        <strain evidence="3">XBD2006</strain>
    </source>
</reference>
<name>A0A1G5BWU0_9FIRM</name>
<dbReference type="Pfam" id="PF07238">
    <property type="entry name" value="PilZ"/>
    <property type="match status" value="1"/>
</dbReference>
<feature type="domain" description="PilZ" evidence="1">
    <location>
        <begin position="3"/>
        <end position="101"/>
    </location>
</feature>
<sequence length="116" mass="13138">MDNRRRTKRLDLAGEILLKEIGGESFETVEITITDASRDGVGFSTNKQLTIGANYEANLTIWTKEVLHVFIQIVRASKNGDTFHYGSMFVGMPEDMKARIDVYSTIQEYTEKNGDK</sequence>
<dbReference type="GO" id="GO:0035438">
    <property type="term" value="F:cyclic-di-GMP binding"/>
    <property type="evidence" value="ECO:0007669"/>
    <property type="project" value="InterPro"/>
</dbReference>
<proteinExistence type="predicted"/>
<evidence type="ECO:0000259" key="1">
    <source>
        <dbReference type="Pfam" id="PF07238"/>
    </source>
</evidence>
<dbReference type="Proteomes" id="UP000183047">
    <property type="component" value="Unassembled WGS sequence"/>
</dbReference>
<dbReference type="Gene3D" id="2.40.10.220">
    <property type="entry name" value="predicted glycosyltransferase like domains"/>
    <property type="match status" value="1"/>
</dbReference>
<dbReference type="SUPFAM" id="SSF141371">
    <property type="entry name" value="PilZ domain-like"/>
    <property type="match status" value="1"/>
</dbReference>
<accession>A0A1G5BWU0</accession>
<protein>
    <submittedName>
        <fullName evidence="2">PilZ domain-containing protein</fullName>
    </submittedName>
</protein>
<evidence type="ECO:0000313" key="3">
    <source>
        <dbReference type="Proteomes" id="UP000183047"/>
    </source>
</evidence>
<dbReference type="OrthoDB" id="2048971at2"/>
<dbReference type="RefSeq" id="WP_074461593.1">
    <property type="nucleotide sequence ID" value="NZ_FMUR01000005.1"/>
</dbReference>
<keyword evidence="3" id="KW-1185">Reference proteome</keyword>